<feature type="signal peptide" evidence="1">
    <location>
        <begin position="1"/>
        <end position="22"/>
    </location>
</feature>
<name>A0ABV2UX46_9ACTN</name>
<organism evidence="2 3">
    <name type="scientific">Streptomyces ossamyceticus</name>
    <dbReference type="NCBI Taxonomy" id="249581"/>
    <lineage>
        <taxon>Bacteria</taxon>
        <taxon>Bacillati</taxon>
        <taxon>Actinomycetota</taxon>
        <taxon>Actinomycetes</taxon>
        <taxon>Kitasatosporales</taxon>
        <taxon>Streptomycetaceae</taxon>
        <taxon>Streptomyces</taxon>
    </lineage>
</organism>
<evidence type="ECO:0000256" key="1">
    <source>
        <dbReference type="SAM" id="SignalP"/>
    </source>
</evidence>
<feature type="chain" id="PRO_5045100015" description="Lipoprotein" evidence="1">
    <location>
        <begin position="23"/>
        <end position="181"/>
    </location>
</feature>
<dbReference type="EMBL" id="JBEXPZ010000019">
    <property type="protein sequence ID" value="MET9846126.1"/>
    <property type="molecule type" value="Genomic_DNA"/>
</dbReference>
<keyword evidence="1" id="KW-0732">Signal</keyword>
<dbReference type="PROSITE" id="PS51257">
    <property type="entry name" value="PROKAR_LIPOPROTEIN"/>
    <property type="match status" value="1"/>
</dbReference>
<accession>A0ABV2UX46</accession>
<dbReference type="Proteomes" id="UP001550210">
    <property type="component" value="Unassembled WGS sequence"/>
</dbReference>
<proteinExistence type="predicted"/>
<evidence type="ECO:0000313" key="3">
    <source>
        <dbReference type="Proteomes" id="UP001550210"/>
    </source>
</evidence>
<protein>
    <recommendedName>
        <fullName evidence="4">Lipoprotein</fullName>
    </recommendedName>
</protein>
<gene>
    <name evidence="2" type="ORF">ABZZ21_16470</name>
</gene>
<reference evidence="2 3" key="1">
    <citation type="submission" date="2024-06" db="EMBL/GenBank/DDBJ databases">
        <title>The Natural Products Discovery Center: Release of the First 8490 Sequenced Strains for Exploring Actinobacteria Biosynthetic Diversity.</title>
        <authorList>
            <person name="Kalkreuter E."/>
            <person name="Kautsar S.A."/>
            <person name="Yang D."/>
            <person name="Bader C.D."/>
            <person name="Teijaro C.N."/>
            <person name="Fluegel L."/>
            <person name="Davis C.M."/>
            <person name="Simpson J.R."/>
            <person name="Lauterbach L."/>
            <person name="Steele A.D."/>
            <person name="Gui C."/>
            <person name="Meng S."/>
            <person name="Li G."/>
            <person name="Viehrig K."/>
            <person name="Ye F."/>
            <person name="Su P."/>
            <person name="Kiefer A.F."/>
            <person name="Nichols A."/>
            <person name="Cepeda A.J."/>
            <person name="Yan W."/>
            <person name="Fan B."/>
            <person name="Jiang Y."/>
            <person name="Adhikari A."/>
            <person name="Zheng C.-J."/>
            <person name="Schuster L."/>
            <person name="Cowan T.M."/>
            <person name="Smanski M.J."/>
            <person name="Chevrette M.G."/>
            <person name="De Carvalho L.P.S."/>
            <person name="Shen B."/>
        </authorList>
    </citation>
    <scope>NUCLEOTIDE SEQUENCE [LARGE SCALE GENOMIC DNA]</scope>
    <source>
        <strain evidence="2 3">NPDC006434</strain>
    </source>
</reference>
<comment type="caution">
    <text evidence="2">The sequence shown here is derived from an EMBL/GenBank/DDBJ whole genome shotgun (WGS) entry which is preliminary data.</text>
</comment>
<evidence type="ECO:0008006" key="4">
    <source>
        <dbReference type="Google" id="ProtNLM"/>
    </source>
</evidence>
<keyword evidence="3" id="KW-1185">Reference proteome</keyword>
<evidence type="ECO:0000313" key="2">
    <source>
        <dbReference type="EMBL" id="MET9846126.1"/>
    </source>
</evidence>
<dbReference type="RefSeq" id="WP_355397549.1">
    <property type="nucleotide sequence ID" value="NZ_JBEXPZ010000019.1"/>
</dbReference>
<sequence>MMRPARALLPLLLLPVLLTGCGADKSGGTVADSADLEAAARVWGVAPELVYVTKVSGYTVSQGSVGEYDDEFVVAYRSEKSATRLGLFVGRGTLTAESCPKQPLGEVSDKQVTCERDGDAWYRKAGDSHEYAVPESGVLIHLMADADKVDRTILRKAAEAVHRPDDAELAALLPSTDGADT</sequence>